<evidence type="ECO:0000256" key="1">
    <source>
        <dbReference type="ARBA" id="ARBA00004365"/>
    </source>
</evidence>
<keyword evidence="3" id="KW-0975">Bacterial flagellum</keyword>
<evidence type="ECO:0000313" key="6">
    <source>
        <dbReference type="EMBL" id="KAA5602766.1"/>
    </source>
</evidence>
<dbReference type="InterPro" id="IPR001029">
    <property type="entry name" value="Flagellin_N"/>
</dbReference>
<dbReference type="GO" id="GO:0009288">
    <property type="term" value="C:bacterial-type flagellum"/>
    <property type="evidence" value="ECO:0007669"/>
    <property type="project" value="UniProtKB-SubCell"/>
</dbReference>
<keyword evidence="7" id="KW-1185">Reference proteome</keyword>
<feature type="compositionally biased region" description="Low complexity" evidence="4">
    <location>
        <begin position="11"/>
        <end position="30"/>
    </location>
</feature>
<dbReference type="OrthoDB" id="9808068at2"/>
<reference evidence="6 7" key="1">
    <citation type="submission" date="2019-09" db="EMBL/GenBank/DDBJ databases">
        <title>Draft Whole-Genome sequence of Blastochloris sulfoviridis DSM 729.</title>
        <authorList>
            <person name="Meyer T.E."/>
            <person name="Kyndt J.A."/>
        </authorList>
    </citation>
    <scope>NUCLEOTIDE SEQUENCE [LARGE SCALE GENOMIC DNA]</scope>
    <source>
        <strain evidence="6 7">DSM 729</strain>
    </source>
</reference>
<dbReference type="AlphaFoldDB" id="A0A5M6I3I5"/>
<gene>
    <name evidence="6" type="ORF">F1193_04610</name>
</gene>
<dbReference type="GO" id="GO:0005198">
    <property type="term" value="F:structural molecule activity"/>
    <property type="evidence" value="ECO:0007669"/>
    <property type="project" value="InterPro"/>
</dbReference>
<organism evidence="6 7">
    <name type="scientific">Blastochloris sulfoviridis</name>
    <dbReference type="NCBI Taxonomy" id="50712"/>
    <lineage>
        <taxon>Bacteria</taxon>
        <taxon>Pseudomonadati</taxon>
        <taxon>Pseudomonadota</taxon>
        <taxon>Alphaproteobacteria</taxon>
        <taxon>Hyphomicrobiales</taxon>
        <taxon>Blastochloridaceae</taxon>
        <taxon>Blastochloris</taxon>
    </lineage>
</organism>
<feature type="compositionally biased region" description="Low complexity" evidence="4">
    <location>
        <begin position="38"/>
        <end position="51"/>
    </location>
</feature>
<evidence type="ECO:0000259" key="5">
    <source>
        <dbReference type="Pfam" id="PF00669"/>
    </source>
</evidence>
<proteinExistence type="inferred from homology"/>
<sequence length="283" mass="28384">MADLIVAVGIRQSPPQSLPSSQSSAQPAAAARERRAESSAATPAAADPTDLVSAGGLQTRANDLNALLDSMAAGLETLEAAGSGLAAISATVETMRTLLLDGAADATTDEARTGLADRFNALRDTLGALIDGAAVNGVNLLQGDELKLAVSASGKPSIEIRLRDADGRTATLGTLTDAIAALDTAGLASDDMVGDQVAALTSSLDALGALSSSVASSLASVQDRSSFTRSMIDILQTNAESLGLSAPGEEGANLLALQVRQQLSATTASLAAQADQAVLRLFG</sequence>
<comment type="caution">
    <text evidence="6">The sequence shown here is derived from an EMBL/GenBank/DDBJ whole genome shotgun (WGS) entry which is preliminary data.</text>
</comment>
<feature type="domain" description="Flagellin N-terminal" evidence="5">
    <location>
        <begin position="42"/>
        <end position="143"/>
    </location>
</feature>
<evidence type="ECO:0000256" key="4">
    <source>
        <dbReference type="SAM" id="MobiDB-lite"/>
    </source>
</evidence>
<comment type="similarity">
    <text evidence="2">Belongs to the bacterial flagellin family.</text>
</comment>
<dbReference type="Pfam" id="PF00669">
    <property type="entry name" value="Flagellin_N"/>
    <property type="match status" value="1"/>
</dbReference>
<protein>
    <recommendedName>
        <fullName evidence="5">Flagellin N-terminal domain-containing protein</fullName>
    </recommendedName>
</protein>
<evidence type="ECO:0000256" key="2">
    <source>
        <dbReference type="ARBA" id="ARBA00005709"/>
    </source>
</evidence>
<dbReference type="Proteomes" id="UP000323886">
    <property type="component" value="Unassembled WGS sequence"/>
</dbReference>
<dbReference type="Gene3D" id="1.20.1330.10">
    <property type="entry name" value="f41 fragment of flagellin, N-terminal domain"/>
    <property type="match status" value="1"/>
</dbReference>
<evidence type="ECO:0000256" key="3">
    <source>
        <dbReference type="ARBA" id="ARBA00023143"/>
    </source>
</evidence>
<dbReference type="RefSeq" id="WP_150096495.1">
    <property type="nucleotide sequence ID" value="NZ_VWPL01000005.1"/>
</dbReference>
<comment type="subcellular location">
    <subcellularLocation>
        <location evidence="1">Bacterial flagellum</location>
    </subcellularLocation>
</comment>
<accession>A0A5M6I3I5</accession>
<name>A0A5M6I3I5_9HYPH</name>
<evidence type="ECO:0000313" key="7">
    <source>
        <dbReference type="Proteomes" id="UP000323886"/>
    </source>
</evidence>
<dbReference type="SUPFAM" id="SSF64518">
    <property type="entry name" value="Phase 1 flagellin"/>
    <property type="match status" value="1"/>
</dbReference>
<dbReference type="EMBL" id="VWPL01000005">
    <property type="protein sequence ID" value="KAA5602766.1"/>
    <property type="molecule type" value="Genomic_DNA"/>
</dbReference>
<feature type="region of interest" description="Disordered" evidence="4">
    <location>
        <begin position="8"/>
        <end position="54"/>
    </location>
</feature>